<dbReference type="GO" id="GO:0005283">
    <property type="term" value="F:amino acid:sodium symporter activity"/>
    <property type="evidence" value="ECO:0007669"/>
    <property type="project" value="InterPro"/>
</dbReference>
<feature type="transmembrane region" description="Helical" evidence="8">
    <location>
        <begin position="278"/>
        <end position="298"/>
    </location>
</feature>
<keyword evidence="5 8" id="KW-0812">Transmembrane</keyword>
<dbReference type="STRING" id="1077936.SAMN05421545_0411"/>
<evidence type="ECO:0000256" key="3">
    <source>
        <dbReference type="ARBA" id="ARBA00022448"/>
    </source>
</evidence>
<feature type="transmembrane region" description="Helical" evidence="8">
    <location>
        <begin position="409"/>
        <end position="432"/>
    </location>
</feature>
<evidence type="ECO:0000256" key="1">
    <source>
        <dbReference type="ARBA" id="ARBA00004651"/>
    </source>
</evidence>
<keyword evidence="11" id="KW-1185">Reference proteome</keyword>
<evidence type="ECO:0000256" key="7">
    <source>
        <dbReference type="ARBA" id="ARBA00023136"/>
    </source>
</evidence>
<organism evidence="10 11">
    <name type="scientific">Pontibacter lucknowensis</name>
    <dbReference type="NCBI Taxonomy" id="1077936"/>
    <lineage>
        <taxon>Bacteria</taxon>
        <taxon>Pseudomonadati</taxon>
        <taxon>Bacteroidota</taxon>
        <taxon>Cytophagia</taxon>
        <taxon>Cytophagales</taxon>
        <taxon>Hymenobacteraceae</taxon>
        <taxon>Pontibacter</taxon>
    </lineage>
</organism>
<feature type="transmembrane region" description="Helical" evidence="8">
    <location>
        <begin position="67"/>
        <end position="87"/>
    </location>
</feature>
<gene>
    <name evidence="10" type="ORF">SAMN05421545_0411</name>
</gene>
<keyword evidence="9" id="KW-0732">Signal</keyword>
<dbReference type="PRINTS" id="PR00175">
    <property type="entry name" value="NAALASMPORT"/>
</dbReference>
<evidence type="ECO:0000256" key="8">
    <source>
        <dbReference type="RuleBase" id="RU363064"/>
    </source>
</evidence>
<reference evidence="11" key="1">
    <citation type="submission" date="2017-01" db="EMBL/GenBank/DDBJ databases">
        <authorList>
            <person name="Varghese N."/>
            <person name="Submissions S."/>
        </authorList>
    </citation>
    <scope>NUCLEOTIDE SEQUENCE [LARGE SCALE GENOMIC DNA]</scope>
    <source>
        <strain evidence="11">DM9</strain>
    </source>
</reference>
<evidence type="ECO:0000256" key="4">
    <source>
        <dbReference type="ARBA" id="ARBA00022475"/>
    </source>
</evidence>
<feature type="transmembrane region" description="Helical" evidence="8">
    <location>
        <begin position="453"/>
        <end position="471"/>
    </location>
</feature>
<comment type="subcellular location">
    <subcellularLocation>
        <location evidence="1 8">Cell membrane</location>
        <topology evidence="1 8">Multi-pass membrane protein</topology>
    </subcellularLocation>
</comment>
<feature type="transmembrane region" description="Helical" evidence="8">
    <location>
        <begin position="203"/>
        <end position="223"/>
    </location>
</feature>
<feature type="signal peptide" evidence="9">
    <location>
        <begin position="1"/>
        <end position="30"/>
    </location>
</feature>
<sequence>MLTKLTYPYLMKKVLLITGLGLAASGSAQAQAPSTTIDEKIEAAVAPTAQFISDIIFYEVQVAGTGIPLILVWLLAGALFFTVYLGFVNIRGFKYALDIVRGKYNQPGAPGEVSHFQALTAAVSGTVGLGNIAGVAIAISLGGPGATFWMIMAGLFGMSTKFVSCTLGVKYRDVHADGTVSGGPMHYLKKGLQERGMTSLGKFLAAFFAVMCIGGALGAGNMFQINQATQQFISVTGGAEASFFGGGNSWMFGLIMAVLVGLVILGGMKSIARVTEKVVPLMCGVYIVAAIIVLLVNFTLIPAAFVAIFEGAFTTTAIGGGVVGVMIQGLRRGIFSNEAGIGSASIAHSAVKTNMPVTEGFVASLEPFIDTVVVCTMTALVIVVTGAYTQDTGDGIALTSSAFATVIDWFPLILAAAVILFAFSTMITWSYYGLKSWTYLFGHTRSADISFKVLFCAFVVLGAPIHLNSVVAFSDAMLFAMSIPNLIGLFILAPVVKNEMQAFLAYARSSKKQPFTPEAVEAAHLKAEAEV</sequence>
<dbReference type="InterPro" id="IPR001463">
    <property type="entry name" value="Na/Ala_symport"/>
</dbReference>
<keyword evidence="4 8" id="KW-1003">Cell membrane</keyword>
<feature type="transmembrane region" description="Helical" evidence="8">
    <location>
        <begin position="477"/>
        <end position="496"/>
    </location>
</feature>
<evidence type="ECO:0000313" key="11">
    <source>
        <dbReference type="Proteomes" id="UP000185924"/>
    </source>
</evidence>
<evidence type="ECO:0000313" key="10">
    <source>
        <dbReference type="EMBL" id="SIQ54612.1"/>
    </source>
</evidence>
<keyword evidence="6 8" id="KW-1133">Transmembrane helix</keyword>
<proteinExistence type="inferred from homology"/>
<accession>A0A1N6TMH1</accession>
<keyword evidence="8" id="KW-0769">Symport</keyword>
<feature type="transmembrane region" description="Helical" evidence="8">
    <location>
        <begin position="368"/>
        <end position="389"/>
    </location>
</feature>
<evidence type="ECO:0000256" key="6">
    <source>
        <dbReference type="ARBA" id="ARBA00022989"/>
    </source>
</evidence>
<dbReference type="Pfam" id="PF01235">
    <property type="entry name" value="Na_Ala_symp"/>
    <property type="match status" value="1"/>
</dbReference>
<protein>
    <submittedName>
        <fullName evidence="10">Alanine or glycine:cation symporter, AGCS family</fullName>
    </submittedName>
</protein>
<keyword evidence="7 8" id="KW-0472">Membrane</keyword>
<evidence type="ECO:0000256" key="2">
    <source>
        <dbReference type="ARBA" id="ARBA00009261"/>
    </source>
</evidence>
<evidence type="ECO:0000256" key="9">
    <source>
        <dbReference type="SAM" id="SignalP"/>
    </source>
</evidence>
<name>A0A1N6TMH1_9BACT</name>
<dbReference type="GO" id="GO:0005886">
    <property type="term" value="C:plasma membrane"/>
    <property type="evidence" value="ECO:0007669"/>
    <property type="project" value="UniProtKB-SubCell"/>
</dbReference>
<keyword evidence="3 8" id="KW-0813">Transport</keyword>
<dbReference type="AlphaFoldDB" id="A0A1N6TMH1"/>
<feature type="transmembrane region" description="Helical" evidence="8">
    <location>
        <begin position="243"/>
        <end position="266"/>
    </location>
</feature>
<dbReference type="EMBL" id="FTNM01000001">
    <property type="protein sequence ID" value="SIQ54612.1"/>
    <property type="molecule type" value="Genomic_DNA"/>
</dbReference>
<feature type="transmembrane region" description="Helical" evidence="8">
    <location>
        <begin position="304"/>
        <end position="327"/>
    </location>
</feature>
<dbReference type="NCBIfam" id="TIGR00835">
    <property type="entry name" value="agcS"/>
    <property type="match status" value="1"/>
</dbReference>
<evidence type="ECO:0000256" key="5">
    <source>
        <dbReference type="ARBA" id="ARBA00022692"/>
    </source>
</evidence>
<dbReference type="Proteomes" id="UP000185924">
    <property type="component" value="Unassembled WGS sequence"/>
</dbReference>
<dbReference type="PANTHER" id="PTHR30330:SF3">
    <property type="entry name" value="TRANSCRIPTIONAL REGULATOR, LRP FAMILY"/>
    <property type="match status" value="1"/>
</dbReference>
<feature type="chain" id="PRO_5009938494" evidence="9">
    <location>
        <begin position="31"/>
        <end position="531"/>
    </location>
</feature>
<comment type="similarity">
    <text evidence="2 8">Belongs to the alanine or glycine:cation symporter (AGCS) (TC 2.A.25) family.</text>
</comment>
<dbReference type="PANTHER" id="PTHR30330">
    <property type="entry name" value="AGSS FAMILY TRANSPORTER, SODIUM-ALANINE"/>
    <property type="match status" value="1"/>
</dbReference>